<evidence type="ECO:0000313" key="3">
    <source>
        <dbReference type="Proteomes" id="UP000001067"/>
    </source>
</evidence>
<proteinExistence type="predicted"/>
<sequence length="104" mass="10984">MIISEDAGVPGAAAKGSPSTPNANVLVVGPEATNGSTRILNIVNVKLRKNSMSSTGSSDSVLLANIKFDEQNLESGAAILRAFEEYAKRYRDLVATDLFVDWGA</sequence>
<evidence type="ECO:0000313" key="2">
    <source>
        <dbReference type="EMBL" id="EFQ92707.1"/>
    </source>
</evidence>
<dbReference type="AlphaFoldDB" id="E3RNK2"/>
<gene>
    <name evidence="2" type="ORF">PTT_10152</name>
</gene>
<accession>E3RNK2</accession>
<dbReference type="KEGG" id="pte:PTT_10152"/>
<reference evidence="2 3" key="1">
    <citation type="journal article" date="2010" name="Genome Biol.">
        <title>A first genome assembly of the barley fungal pathogen Pyrenophora teres f. teres.</title>
        <authorList>
            <person name="Ellwood S.R."/>
            <person name="Liu Z."/>
            <person name="Syme R.A."/>
            <person name="Lai Z."/>
            <person name="Hane J.K."/>
            <person name="Keiper F."/>
            <person name="Moffat C.S."/>
            <person name="Oliver R.P."/>
            <person name="Friesen T.L."/>
        </authorList>
    </citation>
    <scope>NUCLEOTIDE SEQUENCE [LARGE SCALE GENOMIC DNA]</scope>
    <source>
        <strain evidence="2 3">0-1</strain>
    </source>
</reference>
<keyword evidence="3" id="KW-1185">Reference proteome</keyword>
<dbReference type="HOGENOM" id="CLU_2251439_0_0_1"/>
<protein>
    <submittedName>
        <fullName evidence="2">Uncharacterized protein</fullName>
    </submittedName>
</protein>
<dbReference type="EMBL" id="GL534210">
    <property type="protein sequence ID" value="EFQ92707.1"/>
    <property type="molecule type" value="Genomic_DNA"/>
</dbReference>
<feature type="region of interest" description="Disordered" evidence="1">
    <location>
        <begin position="1"/>
        <end position="22"/>
    </location>
</feature>
<evidence type="ECO:0000256" key="1">
    <source>
        <dbReference type="SAM" id="MobiDB-lite"/>
    </source>
</evidence>
<dbReference type="Proteomes" id="UP000001067">
    <property type="component" value="Unassembled WGS sequence"/>
</dbReference>
<organism evidence="3">
    <name type="scientific">Pyrenophora teres f. teres (strain 0-1)</name>
    <name type="common">Barley net blotch fungus</name>
    <name type="synonym">Drechslera teres f. teres</name>
    <dbReference type="NCBI Taxonomy" id="861557"/>
    <lineage>
        <taxon>Eukaryota</taxon>
        <taxon>Fungi</taxon>
        <taxon>Dikarya</taxon>
        <taxon>Ascomycota</taxon>
        <taxon>Pezizomycotina</taxon>
        <taxon>Dothideomycetes</taxon>
        <taxon>Pleosporomycetidae</taxon>
        <taxon>Pleosporales</taxon>
        <taxon>Pleosporineae</taxon>
        <taxon>Pleosporaceae</taxon>
        <taxon>Pyrenophora</taxon>
    </lineage>
</organism>
<name>E3RNK2_PYRTT</name>